<comment type="caution">
    <text evidence="2">The sequence shown here is derived from an EMBL/GenBank/DDBJ whole genome shotgun (WGS) entry which is preliminary data.</text>
</comment>
<feature type="region of interest" description="Disordered" evidence="1">
    <location>
        <begin position="1"/>
        <end position="94"/>
    </location>
</feature>
<evidence type="ECO:0000313" key="3">
    <source>
        <dbReference type="Proteomes" id="UP001153076"/>
    </source>
</evidence>
<proteinExistence type="predicted"/>
<protein>
    <submittedName>
        <fullName evidence="2">Uncharacterized protein</fullName>
    </submittedName>
</protein>
<organism evidence="2 3">
    <name type="scientific">Carnegiea gigantea</name>
    <dbReference type="NCBI Taxonomy" id="171969"/>
    <lineage>
        <taxon>Eukaryota</taxon>
        <taxon>Viridiplantae</taxon>
        <taxon>Streptophyta</taxon>
        <taxon>Embryophyta</taxon>
        <taxon>Tracheophyta</taxon>
        <taxon>Spermatophyta</taxon>
        <taxon>Magnoliopsida</taxon>
        <taxon>eudicotyledons</taxon>
        <taxon>Gunneridae</taxon>
        <taxon>Pentapetalae</taxon>
        <taxon>Caryophyllales</taxon>
        <taxon>Cactineae</taxon>
        <taxon>Cactaceae</taxon>
        <taxon>Cactoideae</taxon>
        <taxon>Echinocereeae</taxon>
        <taxon>Carnegiea</taxon>
    </lineage>
</organism>
<dbReference type="AlphaFoldDB" id="A0A9Q1KTH7"/>
<evidence type="ECO:0000313" key="2">
    <source>
        <dbReference type="EMBL" id="KAJ8449540.1"/>
    </source>
</evidence>
<dbReference type="Proteomes" id="UP001153076">
    <property type="component" value="Unassembled WGS sequence"/>
</dbReference>
<feature type="region of interest" description="Disordered" evidence="1">
    <location>
        <begin position="168"/>
        <end position="230"/>
    </location>
</feature>
<feature type="compositionally biased region" description="Basic residues" evidence="1">
    <location>
        <begin position="68"/>
        <end position="77"/>
    </location>
</feature>
<gene>
    <name evidence="2" type="ORF">Cgig2_005562</name>
</gene>
<feature type="compositionally biased region" description="Basic residues" evidence="1">
    <location>
        <begin position="199"/>
        <end position="223"/>
    </location>
</feature>
<keyword evidence="3" id="KW-1185">Reference proteome</keyword>
<name>A0A9Q1KTH7_9CARY</name>
<reference evidence="2" key="1">
    <citation type="submission" date="2022-04" db="EMBL/GenBank/DDBJ databases">
        <title>Carnegiea gigantea Genome sequencing and assembly v2.</title>
        <authorList>
            <person name="Copetti D."/>
            <person name="Sanderson M.J."/>
            <person name="Burquez A."/>
            <person name="Wojciechowski M.F."/>
        </authorList>
    </citation>
    <scope>NUCLEOTIDE SEQUENCE</scope>
    <source>
        <strain evidence="2">SGP5-SGP5p</strain>
        <tissue evidence="2">Aerial part</tissue>
    </source>
</reference>
<feature type="compositionally biased region" description="Polar residues" evidence="1">
    <location>
        <begin position="176"/>
        <end position="196"/>
    </location>
</feature>
<dbReference type="EMBL" id="JAKOGI010000020">
    <property type="protein sequence ID" value="KAJ8449540.1"/>
    <property type="molecule type" value="Genomic_DNA"/>
</dbReference>
<evidence type="ECO:0000256" key="1">
    <source>
        <dbReference type="SAM" id="MobiDB-lite"/>
    </source>
</evidence>
<accession>A0A9Q1KTH7</accession>
<sequence length="240" mass="27505">MGCGASRLDPNHEGIPPRLRPLLRQRFEEMRARRGHPNYAPAPKPENIDHSSASLSPRSIRSHDRSSNHHHHNHHHHYEGAPDCPKSQQMEDHADHHEVKFRSVMPKGNEGNIGRKSEEVNMECFQLKVEGEEDGRMLERDCSPSFRVYCSDSSFENIPTFSDTEDFEGFTESEENTGVQSISTNDESVSSNEPSIKNQNRKGKRGRRLKQMMARGGKHKFHHKSSENHGALQRTVVRHY</sequence>